<comment type="caution">
    <text evidence="1">The sequence shown here is derived from an EMBL/GenBank/DDBJ whole genome shotgun (WGS) entry which is preliminary data.</text>
</comment>
<name>X6LE88_RETFI</name>
<keyword evidence="2" id="KW-1185">Reference proteome</keyword>
<dbReference type="AlphaFoldDB" id="X6LE88"/>
<dbReference type="Proteomes" id="UP000023152">
    <property type="component" value="Unassembled WGS sequence"/>
</dbReference>
<protein>
    <submittedName>
        <fullName evidence="1">Uncharacterized protein</fullName>
    </submittedName>
</protein>
<accession>X6LE88</accession>
<reference evidence="1 2" key="1">
    <citation type="journal article" date="2013" name="Curr. Biol.">
        <title>The Genome of the Foraminiferan Reticulomyxa filosa.</title>
        <authorList>
            <person name="Glockner G."/>
            <person name="Hulsmann N."/>
            <person name="Schleicher M."/>
            <person name="Noegel A.A."/>
            <person name="Eichinger L."/>
            <person name="Gallinger C."/>
            <person name="Pawlowski J."/>
            <person name="Sierra R."/>
            <person name="Euteneuer U."/>
            <person name="Pillet L."/>
            <person name="Moustafa A."/>
            <person name="Platzer M."/>
            <person name="Groth M."/>
            <person name="Szafranski K."/>
            <person name="Schliwa M."/>
        </authorList>
    </citation>
    <scope>NUCLEOTIDE SEQUENCE [LARGE SCALE GENOMIC DNA]</scope>
</reference>
<proteinExistence type="predicted"/>
<organism evidence="1 2">
    <name type="scientific">Reticulomyxa filosa</name>
    <dbReference type="NCBI Taxonomy" id="46433"/>
    <lineage>
        <taxon>Eukaryota</taxon>
        <taxon>Sar</taxon>
        <taxon>Rhizaria</taxon>
        <taxon>Retaria</taxon>
        <taxon>Foraminifera</taxon>
        <taxon>Monothalamids</taxon>
        <taxon>Reticulomyxidae</taxon>
        <taxon>Reticulomyxa</taxon>
    </lineage>
</organism>
<sequence length="138" mass="16489">MPNPNVVFFFFLNNQWRYDDQFINTFANKSPCIGHIYNQCLRQSTKYMSKIIPKSLYVISFDYKNHTFICNDPNFIKDILSTKVDQCMRTLKKKIIIIIITMIQNNHFLSHYQINNEKKDKEWIFVSLLMVLNGSTYT</sequence>
<evidence type="ECO:0000313" key="2">
    <source>
        <dbReference type="Proteomes" id="UP000023152"/>
    </source>
</evidence>
<dbReference type="EMBL" id="ASPP01045055">
    <property type="protein sequence ID" value="ETN99059.1"/>
    <property type="molecule type" value="Genomic_DNA"/>
</dbReference>
<evidence type="ECO:0000313" key="1">
    <source>
        <dbReference type="EMBL" id="ETN99059.1"/>
    </source>
</evidence>
<gene>
    <name evidence="1" type="ORF">RFI_38428</name>
</gene>